<dbReference type="KEGG" id="tet:TTHERM_01261790"/>
<reference evidence="2" key="1">
    <citation type="journal article" date="2006" name="PLoS Biol.">
        <title>Macronuclear genome sequence of the ciliate Tetrahymena thermophila, a model eukaryote.</title>
        <authorList>
            <person name="Eisen J.A."/>
            <person name="Coyne R.S."/>
            <person name="Wu M."/>
            <person name="Wu D."/>
            <person name="Thiagarajan M."/>
            <person name="Wortman J.R."/>
            <person name="Badger J.H."/>
            <person name="Ren Q."/>
            <person name="Amedeo P."/>
            <person name="Jones K.M."/>
            <person name="Tallon L.J."/>
            <person name="Delcher A.L."/>
            <person name="Salzberg S.L."/>
            <person name="Silva J.C."/>
            <person name="Haas B.J."/>
            <person name="Majoros W.H."/>
            <person name="Farzad M."/>
            <person name="Carlton J.M."/>
            <person name="Smith R.K. Jr."/>
            <person name="Garg J."/>
            <person name="Pearlman R.E."/>
            <person name="Karrer K.M."/>
            <person name="Sun L."/>
            <person name="Manning G."/>
            <person name="Elde N.C."/>
            <person name="Turkewitz A.P."/>
            <person name="Asai D.J."/>
            <person name="Wilkes D.E."/>
            <person name="Wang Y."/>
            <person name="Cai H."/>
            <person name="Collins K."/>
            <person name="Stewart B.A."/>
            <person name="Lee S.R."/>
            <person name="Wilamowska K."/>
            <person name="Weinberg Z."/>
            <person name="Ruzzo W.L."/>
            <person name="Wloga D."/>
            <person name="Gaertig J."/>
            <person name="Frankel J."/>
            <person name="Tsao C.-C."/>
            <person name="Gorovsky M.A."/>
            <person name="Keeling P.J."/>
            <person name="Waller R.F."/>
            <person name="Patron N.J."/>
            <person name="Cherry J.M."/>
            <person name="Stover N.A."/>
            <person name="Krieger C.J."/>
            <person name="del Toro C."/>
            <person name="Ryder H.F."/>
            <person name="Williamson S.C."/>
            <person name="Barbeau R.A."/>
            <person name="Hamilton E.P."/>
            <person name="Orias E."/>
        </authorList>
    </citation>
    <scope>NUCLEOTIDE SEQUENCE [LARGE SCALE GENOMIC DNA]</scope>
    <source>
        <strain evidence="2">SB210</strain>
    </source>
</reference>
<gene>
    <name evidence="1" type="ORF">TTHERM_01261790</name>
</gene>
<dbReference type="EMBL" id="GG662329">
    <property type="protein sequence ID" value="EAS05792.1"/>
    <property type="molecule type" value="Genomic_DNA"/>
</dbReference>
<accession>Q24DE9</accession>
<dbReference type="InParanoid" id="Q24DE9"/>
<name>Q24DE9_TETTS</name>
<protein>
    <submittedName>
        <fullName evidence="1">Uncharacterized protein</fullName>
    </submittedName>
</protein>
<organism evidence="1 2">
    <name type="scientific">Tetrahymena thermophila (strain SB210)</name>
    <dbReference type="NCBI Taxonomy" id="312017"/>
    <lineage>
        <taxon>Eukaryota</taxon>
        <taxon>Sar</taxon>
        <taxon>Alveolata</taxon>
        <taxon>Ciliophora</taxon>
        <taxon>Intramacronucleata</taxon>
        <taxon>Oligohymenophorea</taxon>
        <taxon>Hymenostomatida</taxon>
        <taxon>Tetrahymenina</taxon>
        <taxon>Tetrahymenidae</taxon>
        <taxon>Tetrahymena</taxon>
    </lineage>
</organism>
<dbReference type="Proteomes" id="UP000009168">
    <property type="component" value="Unassembled WGS sequence"/>
</dbReference>
<evidence type="ECO:0000313" key="1">
    <source>
        <dbReference type="EMBL" id="EAS05792.1"/>
    </source>
</evidence>
<dbReference type="RefSeq" id="XP_001026037.1">
    <property type="nucleotide sequence ID" value="XM_001026037.1"/>
</dbReference>
<keyword evidence="2" id="KW-1185">Reference proteome</keyword>
<dbReference type="GeneID" id="7835481"/>
<evidence type="ECO:0000313" key="2">
    <source>
        <dbReference type="Proteomes" id="UP000009168"/>
    </source>
</evidence>
<dbReference type="HOGENOM" id="CLU_791056_0_0_1"/>
<sequence length="351" mass="41998">MSGQFQYGLIKKILSNHQLKYVLRQYKDITIQLNKDKKKWLDELDDESADYKYKTRQITFDDYCQAIKSYSKEMLDVLNKNHQNISKYNMLNLYNIQGSSNSQRFDYLLLQKLSEHIGDMSLSEIIQCLSKLKVYDQKVIKFQFDLLSERIMEQILYITNEQIVKIIFHFGKFDKGTEELWKELTHILLFRINDFSKEEILSVIKGFSGSNRGNQLFWSQIFTYFNKNCDSLKDQVDFDIVWILMKTKIENEDFWVFVNLNYSNLIKQCETNPENFYKFFKYSIQNIMQITQVNQIELYNVLVKYKDQLSPIYQMKIMNILAKNQLLTPKIVEAFQISQNQLFSPNHKLLN</sequence>
<dbReference type="AlphaFoldDB" id="Q24DE9"/>
<proteinExistence type="predicted"/>